<dbReference type="OrthoDB" id="1145132at2"/>
<feature type="transmembrane region" description="Helical" evidence="1">
    <location>
        <begin position="33"/>
        <end position="51"/>
    </location>
</feature>
<reference evidence="2 3" key="1">
    <citation type="submission" date="2019-12" db="EMBL/GenBank/DDBJ databases">
        <title>Genomic-based taxomic classification of the family Erythrobacteraceae.</title>
        <authorList>
            <person name="Xu L."/>
        </authorList>
    </citation>
    <scope>NUCLEOTIDE SEQUENCE [LARGE SCALE GENOMIC DNA]</scope>
    <source>
        <strain evidence="2 3">100921-2</strain>
    </source>
</reference>
<evidence type="ECO:0000313" key="2">
    <source>
        <dbReference type="EMBL" id="MXO76154.1"/>
    </source>
</evidence>
<evidence type="ECO:0000256" key="1">
    <source>
        <dbReference type="SAM" id="Phobius"/>
    </source>
</evidence>
<dbReference type="RefSeq" id="WP_160611960.1">
    <property type="nucleotide sequence ID" value="NZ_WTZA01000002.1"/>
</dbReference>
<dbReference type="Proteomes" id="UP000439522">
    <property type="component" value="Unassembled WGS sequence"/>
</dbReference>
<keyword evidence="1" id="KW-0472">Membrane</keyword>
<protein>
    <submittedName>
        <fullName evidence="2">ZIP family zinc transporter</fullName>
    </submittedName>
</protein>
<dbReference type="EMBL" id="WTZA01000002">
    <property type="protein sequence ID" value="MXO76154.1"/>
    <property type="molecule type" value="Genomic_DNA"/>
</dbReference>
<proteinExistence type="predicted"/>
<keyword evidence="1" id="KW-0812">Transmembrane</keyword>
<feature type="transmembrane region" description="Helical" evidence="1">
    <location>
        <begin position="63"/>
        <end position="84"/>
    </location>
</feature>
<feature type="transmembrane region" description="Helical" evidence="1">
    <location>
        <begin position="167"/>
        <end position="191"/>
    </location>
</feature>
<dbReference type="AlphaFoldDB" id="A0A6I4THP9"/>
<feature type="transmembrane region" description="Helical" evidence="1">
    <location>
        <begin position="6"/>
        <end position="26"/>
    </location>
</feature>
<gene>
    <name evidence="2" type="ORF">GRI40_13120</name>
</gene>
<comment type="caution">
    <text evidence="2">The sequence shown here is derived from an EMBL/GenBank/DDBJ whole genome shotgun (WGS) entry which is preliminary data.</text>
</comment>
<name>A0A6I4THP9_9SPHN</name>
<sequence length="249" mass="24793">MPALEAGFLGLIGGSALLIGAATGYWLHLPQRVLSAVMALGAGVLVSVIAFDLVDRAYERSGLALTGGGLLAGAIIFALCNALISAAGGDHRKRSGCNPCAQQDPSAGLAIAAGTLLDGVPESFIIGVGSLDGTHENAVTVAAFFVANIPEALSSAAGMKRSGRGPLYVFAVWTTIALASGVAALAGHFTFSQASPALVATALSVAAGAILAMLVDTMIPEAAEQASRCNGVLAAFGFLLAFALAKLLG</sequence>
<organism evidence="2 3">
    <name type="scientific">Tsuneonella aeria</name>
    <dbReference type="NCBI Taxonomy" id="1837929"/>
    <lineage>
        <taxon>Bacteria</taxon>
        <taxon>Pseudomonadati</taxon>
        <taxon>Pseudomonadota</taxon>
        <taxon>Alphaproteobacteria</taxon>
        <taxon>Sphingomonadales</taxon>
        <taxon>Erythrobacteraceae</taxon>
        <taxon>Tsuneonella</taxon>
    </lineage>
</organism>
<feature type="transmembrane region" description="Helical" evidence="1">
    <location>
        <begin position="197"/>
        <end position="219"/>
    </location>
</feature>
<keyword evidence="3" id="KW-1185">Reference proteome</keyword>
<accession>A0A6I4THP9</accession>
<keyword evidence="1" id="KW-1133">Transmembrane helix</keyword>
<evidence type="ECO:0000313" key="3">
    <source>
        <dbReference type="Proteomes" id="UP000439522"/>
    </source>
</evidence>
<feature type="transmembrane region" description="Helical" evidence="1">
    <location>
        <begin position="231"/>
        <end position="248"/>
    </location>
</feature>